<feature type="transmembrane region" description="Helical" evidence="1">
    <location>
        <begin position="63"/>
        <end position="79"/>
    </location>
</feature>
<proteinExistence type="predicted"/>
<feature type="transmembrane region" description="Helical" evidence="1">
    <location>
        <begin position="122"/>
        <end position="141"/>
    </location>
</feature>
<dbReference type="EMBL" id="MFEH01000001">
    <property type="protein sequence ID" value="OGE74416.1"/>
    <property type="molecule type" value="Genomic_DNA"/>
</dbReference>
<protein>
    <submittedName>
        <fullName evidence="2">Uncharacterized protein</fullName>
    </submittedName>
</protein>
<feature type="transmembrane region" description="Helical" evidence="1">
    <location>
        <begin position="256"/>
        <end position="285"/>
    </location>
</feature>
<evidence type="ECO:0000313" key="2">
    <source>
        <dbReference type="EMBL" id="OGE74416.1"/>
    </source>
</evidence>
<gene>
    <name evidence="2" type="ORF">A2717_02685</name>
</gene>
<sequence length="308" mass="35382">MTTKIKIITSGFVSLFFLVLDWVLINSALFGDKPLLFWIWPGLVTAISIAFLTLFGLVNNNRWITYGFGALALVTYLLIFPKAWVVALAGLVFISLMLWFERRIRSEEAVRQHFSIRSVTSAGINVIIYAFLLSLSLNIYYNTSAEFKANPDSFYEALGRSAAKSTRYLGSEGRTGIDLNQTLDQYIRAETVKQNPDFDQIPEEFKQQYLEQAKQDFFRQFNIQIPGDQPLSEVVAQFAVDRVRATAEKNTELFPIIFTLIILALLRTFSFVLRWVATFFTWVIFESLLQLQFFRLSKVAVEVEKLEI</sequence>
<accession>A0A1F5N9S4</accession>
<evidence type="ECO:0000313" key="3">
    <source>
        <dbReference type="Proteomes" id="UP000177610"/>
    </source>
</evidence>
<reference evidence="2 3" key="1">
    <citation type="journal article" date="2016" name="Nat. Commun.">
        <title>Thousands of microbial genomes shed light on interconnected biogeochemical processes in an aquifer system.</title>
        <authorList>
            <person name="Anantharaman K."/>
            <person name="Brown C.T."/>
            <person name="Hug L.A."/>
            <person name="Sharon I."/>
            <person name="Castelle C.J."/>
            <person name="Probst A.J."/>
            <person name="Thomas B.C."/>
            <person name="Singh A."/>
            <person name="Wilkins M.J."/>
            <person name="Karaoz U."/>
            <person name="Brodie E.L."/>
            <person name="Williams K.H."/>
            <person name="Hubbard S.S."/>
            <person name="Banfield J.F."/>
        </authorList>
    </citation>
    <scope>NUCLEOTIDE SEQUENCE [LARGE SCALE GENOMIC DNA]</scope>
</reference>
<feature type="transmembrane region" description="Helical" evidence="1">
    <location>
        <begin position="37"/>
        <end position="58"/>
    </location>
</feature>
<keyword evidence="1" id="KW-0812">Transmembrane</keyword>
<organism evidence="2 3">
    <name type="scientific">Candidatus Doudnabacteria bacterium RIFCSPHIGHO2_01_FULL_41_86</name>
    <dbReference type="NCBI Taxonomy" id="1817821"/>
    <lineage>
        <taxon>Bacteria</taxon>
        <taxon>Candidatus Doudnaibacteriota</taxon>
    </lineage>
</organism>
<dbReference type="STRING" id="1817821.A2717_02685"/>
<dbReference type="AlphaFoldDB" id="A0A1F5N9S4"/>
<dbReference type="Proteomes" id="UP000177610">
    <property type="component" value="Unassembled WGS sequence"/>
</dbReference>
<evidence type="ECO:0000256" key="1">
    <source>
        <dbReference type="SAM" id="Phobius"/>
    </source>
</evidence>
<feature type="transmembrane region" description="Helical" evidence="1">
    <location>
        <begin position="7"/>
        <end position="25"/>
    </location>
</feature>
<comment type="caution">
    <text evidence="2">The sequence shown here is derived from an EMBL/GenBank/DDBJ whole genome shotgun (WGS) entry which is preliminary data.</text>
</comment>
<name>A0A1F5N9S4_9BACT</name>
<keyword evidence="1" id="KW-1133">Transmembrane helix</keyword>
<keyword evidence="1" id="KW-0472">Membrane</keyword>
<feature type="transmembrane region" description="Helical" evidence="1">
    <location>
        <begin position="85"/>
        <end position="101"/>
    </location>
</feature>